<dbReference type="Proteomes" id="UP000016922">
    <property type="component" value="Unassembled WGS sequence"/>
</dbReference>
<dbReference type="Pfam" id="PF01636">
    <property type="entry name" value="APH"/>
    <property type="match status" value="1"/>
</dbReference>
<evidence type="ECO:0000313" key="4">
    <source>
        <dbReference type="Proteomes" id="UP000016922"/>
    </source>
</evidence>
<dbReference type="KEGG" id="glz:GLAREA_03014"/>
<keyword evidence="4" id="KW-1185">Reference proteome</keyword>
<proteinExistence type="predicted"/>
<evidence type="ECO:0000259" key="2">
    <source>
        <dbReference type="Pfam" id="PF01636"/>
    </source>
</evidence>
<dbReference type="InterPro" id="IPR011009">
    <property type="entry name" value="Kinase-like_dom_sf"/>
</dbReference>
<feature type="domain" description="Aminoglycoside phosphotransferase" evidence="2">
    <location>
        <begin position="64"/>
        <end position="274"/>
    </location>
</feature>
<evidence type="ECO:0000313" key="3">
    <source>
        <dbReference type="EMBL" id="EPE27100.1"/>
    </source>
</evidence>
<dbReference type="GO" id="GO:0016301">
    <property type="term" value="F:kinase activity"/>
    <property type="evidence" value="ECO:0007669"/>
    <property type="project" value="UniProtKB-KW"/>
</dbReference>
<protein>
    <submittedName>
        <fullName evidence="3">Protein kinase-like (PK-like)</fullName>
    </submittedName>
</protein>
<evidence type="ECO:0000256" key="1">
    <source>
        <dbReference type="SAM" id="MobiDB-lite"/>
    </source>
</evidence>
<dbReference type="HOGENOM" id="CLU_021768_5_1_1"/>
<reference evidence="3 4" key="1">
    <citation type="journal article" date="2013" name="BMC Genomics">
        <title>Genomics-driven discovery of the pneumocandin biosynthetic gene cluster in the fungus Glarea lozoyensis.</title>
        <authorList>
            <person name="Chen L."/>
            <person name="Yue Q."/>
            <person name="Zhang X."/>
            <person name="Xiang M."/>
            <person name="Wang C."/>
            <person name="Li S."/>
            <person name="Che Y."/>
            <person name="Ortiz-Lopez F.J."/>
            <person name="Bills G.F."/>
            <person name="Liu X."/>
            <person name="An Z."/>
        </authorList>
    </citation>
    <scope>NUCLEOTIDE SEQUENCE [LARGE SCALE GENOMIC DNA]</scope>
    <source>
        <strain evidence="4">ATCC 20868 / MF5171</strain>
    </source>
</reference>
<feature type="region of interest" description="Disordered" evidence="1">
    <location>
        <begin position="160"/>
        <end position="179"/>
    </location>
</feature>
<dbReference type="Gene3D" id="3.90.1200.10">
    <property type="match status" value="1"/>
</dbReference>
<dbReference type="EMBL" id="KE145370">
    <property type="protein sequence ID" value="EPE27100.1"/>
    <property type="molecule type" value="Genomic_DNA"/>
</dbReference>
<dbReference type="OMA" id="HGDCQRK"/>
<dbReference type="eggNOG" id="ENOG502SMIE">
    <property type="taxonomic scope" value="Eukaryota"/>
</dbReference>
<dbReference type="GeneID" id="19462070"/>
<dbReference type="SUPFAM" id="SSF56112">
    <property type="entry name" value="Protein kinase-like (PK-like)"/>
    <property type="match status" value="1"/>
</dbReference>
<gene>
    <name evidence="3" type="ORF">GLAREA_03014</name>
</gene>
<keyword evidence="3" id="KW-0808">Transferase</keyword>
<dbReference type="OrthoDB" id="2906425at2759"/>
<name>S3CMZ9_GLAL2</name>
<organism evidence="3 4">
    <name type="scientific">Glarea lozoyensis (strain ATCC 20868 / MF5171)</name>
    <dbReference type="NCBI Taxonomy" id="1116229"/>
    <lineage>
        <taxon>Eukaryota</taxon>
        <taxon>Fungi</taxon>
        <taxon>Dikarya</taxon>
        <taxon>Ascomycota</taxon>
        <taxon>Pezizomycotina</taxon>
        <taxon>Leotiomycetes</taxon>
        <taxon>Helotiales</taxon>
        <taxon>Helotiaceae</taxon>
        <taxon>Glarea</taxon>
    </lineage>
</organism>
<keyword evidence="3" id="KW-0418">Kinase</keyword>
<dbReference type="InterPro" id="IPR051678">
    <property type="entry name" value="AGP_Transferase"/>
</dbReference>
<sequence length="311" mass="35907">MTSVMVPYYAQPDELPCPLPTKQQIHSSEEIFLDYGEGRKVVGFGHNFVVKYGLNVELIEGENMLFIAQLKDTSVRAPKVYALYEDPKDEMRYIVMERITGVTLLSVWSSLEAPQKEAICAKLRRSMDTLRKLPSPGGYCSIGRRPLEDCMFWTSKDSDETESPVEQVNGPIDTPLNGPFDTEEEVNSAMIKKYLYNNAPRGKAVFYERALPKVLCNHPPVFTHGDLQRKNIMINRIPDIDKAGNVVDEELEVVLIDWEVSGWYPSYWEHSRAMQGCGRFEDDWHYWLGQILDEYLTIWAWTNMMFLELWS</sequence>
<accession>S3CMZ9</accession>
<dbReference type="RefSeq" id="XP_008086290.1">
    <property type="nucleotide sequence ID" value="XM_008088099.1"/>
</dbReference>
<dbReference type="InterPro" id="IPR002575">
    <property type="entry name" value="Aminoglycoside_PTrfase"/>
</dbReference>
<dbReference type="PANTHER" id="PTHR21310">
    <property type="entry name" value="AMINOGLYCOSIDE PHOSPHOTRANSFERASE-RELATED-RELATED"/>
    <property type="match status" value="1"/>
</dbReference>
<dbReference type="PANTHER" id="PTHR21310:SF48">
    <property type="entry name" value="AMINOGLYCOSIDE PHOSPHOTRANSFERASE DOMAIN-CONTAINING PROTEIN"/>
    <property type="match status" value="1"/>
</dbReference>
<dbReference type="AlphaFoldDB" id="S3CMZ9"/>